<keyword evidence="2" id="KW-1133">Transmembrane helix</keyword>
<keyword evidence="4" id="KW-1185">Reference proteome</keyword>
<reference evidence="5" key="1">
    <citation type="submission" date="2016-06" db="UniProtKB">
        <authorList>
            <consortium name="WormBaseParasite"/>
        </authorList>
    </citation>
    <scope>IDENTIFICATION</scope>
</reference>
<protein>
    <submittedName>
        <fullName evidence="5">Pepdidase_M14_N domain-containing protein</fullName>
    </submittedName>
</protein>
<dbReference type="EMBL" id="UZAM01016646">
    <property type="protein sequence ID" value="VDP44158.1"/>
    <property type="molecule type" value="Genomic_DNA"/>
</dbReference>
<feature type="transmembrane region" description="Helical" evidence="2">
    <location>
        <begin position="23"/>
        <end position="49"/>
    </location>
</feature>
<evidence type="ECO:0000313" key="3">
    <source>
        <dbReference type="EMBL" id="VDP44158.1"/>
    </source>
</evidence>
<evidence type="ECO:0000256" key="2">
    <source>
        <dbReference type="SAM" id="Phobius"/>
    </source>
</evidence>
<reference evidence="3 4" key="2">
    <citation type="submission" date="2018-11" db="EMBL/GenBank/DDBJ databases">
        <authorList>
            <consortium name="Pathogen Informatics"/>
        </authorList>
    </citation>
    <scope>NUCLEOTIDE SEQUENCE [LARGE SCALE GENOMIC DNA]</scope>
</reference>
<sequence length="334" mass="39118">DDHQRTNEIIFGFTSFKDSSNTLFLTCFKVFLIVILIVIAIVLTSLILITTVDTYEYDLLLNADINQIQQHFHSYYFKVSNMVEKVVYTFNIINCVKTRSLYNFGMQPVVFSVAEALNGRAGWVRSGRNIVYYRNYYCLPEADVQTKKINRGGNFYTASFCMSFRHSYDICYFAYHYPYTYSSLKLLSPQSNVHFRTERLCYSLAKNPVFILTLTEAGSAAQIRSRELVIISARIHPGESNASWMMHGNYVSNLNRAKQRFRFLFRFKHLRFHFIIPSLWLYDGSRSACSFVTACSNFYESQTPTLCFLYPMLHFIQWLFVSSKTFVKFFNFRS</sequence>
<dbReference type="WBParaSite" id="SBAD_0001233301-mRNA-1">
    <property type="protein sequence ID" value="SBAD_0001233301-mRNA-1"/>
    <property type="gene ID" value="SBAD_0001233301"/>
</dbReference>
<evidence type="ECO:0000256" key="1">
    <source>
        <dbReference type="ARBA" id="ARBA00001947"/>
    </source>
</evidence>
<comment type="cofactor">
    <cofactor evidence="1">
        <name>Zn(2+)</name>
        <dbReference type="ChEBI" id="CHEBI:29105"/>
    </cofactor>
</comment>
<organism evidence="5">
    <name type="scientific">Soboliphyme baturini</name>
    <dbReference type="NCBI Taxonomy" id="241478"/>
    <lineage>
        <taxon>Eukaryota</taxon>
        <taxon>Metazoa</taxon>
        <taxon>Ecdysozoa</taxon>
        <taxon>Nematoda</taxon>
        <taxon>Enoplea</taxon>
        <taxon>Dorylaimia</taxon>
        <taxon>Dioctophymatida</taxon>
        <taxon>Dioctophymatoidea</taxon>
        <taxon>Soboliphymatidae</taxon>
        <taxon>Soboliphyme</taxon>
    </lineage>
</organism>
<keyword evidence="2" id="KW-0472">Membrane</keyword>
<evidence type="ECO:0000313" key="5">
    <source>
        <dbReference type="WBParaSite" id="SBAD_0001233301-mRNA-1"/>
    </source>
</evidence>
<accession>A0A183J7T8</accession>
<dbReference type="Proteomes" id="UP000270296">
    <property type="component" value="Unassembled WGS sequence"/>
</dbReference>
<dbReference type="PANTHER" id="PTHR12756:SF11">
    <property type="entry name" value="CYTOSOLIC CARBOXYPEPTIDASE 1"/>
    <property type="match status" value="1"/>
</dbReference>
<dbReference type="OrthoDB" id="10253041at2759"/>
<dbReference type="PANTHER" id="PTHR12756">
    <property type="entry name" value="CYTOSOLIC CARBOXYPEPTIDASE"/>
    <property type="match status" value="1"/>
</dbReference>
<gene>
    <name evidence="3" type="ORF">SBAD_LOCUS11936</name>
</gene>
<dbReference type="InterPro" id="IPR050821">
    <property type="entry name" value="Cytosolic_carboxypeptidase"/>
</dbReference>
<dbReference type="SUPFAM" id="SSF53187">
    <property type="entry name" value="Zn-dependent exopeptidases"/>
    <property type="match status" value="1"/>
</dbReference>
<dbReference type="Gene3D" id="2.60.40.3120">
    <property type="match status" value="1"/>
</dbReference>
<keyword evidence="2" id="KW-0812">Transmembrane</keyword>
<dbReference type="AlphaFoldDB" id="A0A183J7T8"/>
<dbReference type="Gene3D" id="3.40.630.10">
    <property type="entry name" value="Zn peptidases"/>
    <property type="match status" value="1"/>
</dbReference>
<evidence type="ECO:0000313" key="4">
    <source>
        <dbReference type="Proteomes" id="UP000270296"/>
    </source>
</evidence>
<proteinExistence type="predicted"/>
<name>A0A183J7T8_9BILA</name>